<feature type="non-terminal residue" evidence="1">
    <location>
        <position position="90"/>
    </location>
</feature>
<evidence type="ECO:0000313" key="1">
    <source>
        <dbReference type="EMBL" id="CAE7674207.1"/>
    </source>
</evidence>
<keyword evidence="2" id="KW-1185">Reference proteome</keyword>
<feature type="non-terminal residue" evidence="1">
    <location>
        <position position="1"/>
    </location>
</feature>
<gene>
    <name evidence="1" type="ORF">SNEC2469_LOCUS19324</name>
</gene>
<dbReference type="EMBL" id="CAJNJA010033067">
    <property type="protein sequence ID" value="CAE7674207.1"/>
    <property type="molecule type" value="Genomic_DNA"/>
</dbReference>
<organism evidence="1 2">
    <name type="scientific">Symbiodinium necroappetens</name>
    <dbReference type="NCBI Taxonomy" id="1628268"/>
    <lineage>
        <taxon>Eukaryota</taxon>
        <taxon>Sar</taxon>
        <taxon>Alveolata</taxon>
        <taxon>Dinophyceae</taxon>
        <taxon>Suessiales</taxon>
        <taxon>Symbiodiniaceae</taxon>
        <taxon>Symbiodinium</taxon>
    </lineage>
</organism>
<protein>
    <submittedName>
        <fullName evidence="1">Uncharacterized protein</fullName>
    </submittedName>
</protein>
<accession>A0A812WH33</accession>
<reference evidence="1" key="1">
    <citation type="submission" date="2021-02" db="EMBL/GenBank/DDBJ databases">
        <authorList>
            <person name="Dougan E. K."/>
            <person name="Rhodes N."/>
            <person name="Thang M."/>
            <person name="Chan C."/>
        </authorList>
    </citation>
    <scope>NUCLEOTIDE SEQUENCE</scope>
</reference>
<proteinExistence type="predicted"/>
<evidence type="ECO:0000313" key="2">
    <source>
        <dbReference type="Proteomes" id="UP000601435"/>
    </source>
</evidence>
<dbReference type="InterPro" id="IPR016024">
    <property type="entry name" value="ARM-type_fold"/>
</dbReference>
<name>A0A812WH33_9DINO</name>
<dbReference type="AlphaFoldDB" id="A0A812WH33"/>
<dbReference type="SUPFAM" id="SSF48371">
    <property type="entry name" value="ARM repeat"/>
    <property type="match status" value="1"/>
</dbReference>
<comment type="caution">
    <text evidence="1">The sequence shown here is derived from an EMBL/GenBank/DDBJ whole genome shotgun (WGS) entry which is preliminary data.</text>
</comment>
<dbReference type="Gene3D" id="1.25.10.10">
    <property type="entry name" value="Leucine-rich Repeat Variant"/>
    <property type="match status" value="1"/>
</dbReference>
<dbReference type="InterPro" id="IPR011989">
    <property type="entry name" value="ARM-like"/>
</dbReference>
<sequence length="90" mass="9634">DSLLTLLRSPCPSTQEATAAGLRCCIERGGKAPVEARECLAAALAATAESDERNVREESVRALGRLGSAANCEQTRGGRRSRLQCRIFET</sequence>
<dbReference type="Proteomes" id="UP000601435">
    <property type="component" value="Unassembled WGS sequence"/>
</dbReference>